<evidence type="ECO:0000313" key="3">
    <source>
        <dbReference type="EMBL" id="CDL90382.1"/>
    </source>
</evidence>
<dbReference type="GeneID" id="29419863"/>
<dbReference type="InterPro" id="IPR051448">
    <property type="entry name" value="CdaR-like_regulators"/>
</dbReference>
<dbReference type="RefSeq" id="WP_017753039.1">
    <property type="nucleotide sequence ID" value="NZ_CBXI010000006.1"/>
</dbReference>
<dbReference type="OrthoDB" id="143422at2"/>
<name>W6NED8_CLOTY</name>
<evidence type="ECO:0000256" key="1">
    <source>
        <dbReference type="ARBA" id="ARBA00006754"/>
    </source>
</evidence>
<dbReference type="Pfam" id="PF17853">
    <property type="entry name" value="GGDEF_2"/>
    <property type="match status" value="1"/>
</dbReference>
<dbReference type="Pfam" id="PF07905">
    <property type="entry name" value="PucR"/>
    <property type="match status" value="1"/>
</dbReference>
<feature type="domain" description="GGDEF" evidence="2">
    <location>
        <begin position="169"/>
        <end position="303"/>
    </location>
</feature>
<gene>
    <name evidence="3" type="ORF">CTDIVETGP_0452</name>
</gene>
<comment type="similarity">
    <text evidence="1">Belongs to the CdaR family.</text>
</comment>
<comment type="caution">
    <text evidence="3">The sequence shown here is derived from an EMBL/GenBank/DDBJ whole genome shotgun (WGS) entry which is preliminary data.</text>
</comment>
<dbReference type="PROSITE" id="PS50887">
    <property type="entry name" value="GGDEF"/>
    <property type="match status" value="1"/>
</dbReference>
<dbReference type="AlphaFoldDB" id="W6NED8"/>
<evidence type="ECO:0000259" key="2">
    <source>
        <dbReference type="PROSITE" id="PS50887"/>
    </source>
</evidence>
<dbReference type="Pfam" id="PF13556">
    <property type="entry name" value="HTH_30"/>
    <property type="match status" value="1"/>
</dbReference>
<dbReference type="InterPro" id="IPR041522">
    <property type="entry name" value="CdaR_GGDEF"/>
</dbReference>
<accession>W6NED8</accession>
<dbReference type="PANTHER" id="PTHR33744">
    <property type="entry name" value="CARBOHYDRATE DIACID REGULATOR"/>
    <property type="match status" value="1"/>
</dbReference>
<dbReference type="InterPro" id="IPR042070">
    <property type="entry name" value="PucR_C-HTH_sf"/>
</dbReference>
<keyword evidence="4" id="KW-1185">Reference proteome</keyword>
<dbReference type="Proteomes" id="UP000019482">
    <property type="component" value="Unassembled WGS sequence"/>
</dbReference>
<dbReference type="EMBL" id="CBXI010000006">
    <property type="protein sequence ID" value="CDL90382.1"/>
    <property type="molecule type" value="Genomic_DNA"/>
</dbReference>
<dbReference type="InterPro" id="IPR000160">
    <property type="entry name" value="GGDEF_dom"/>
</dbReference>
<dbReference type="PANTHER" id="PTHR33744:SF1">
    <property type="entry name" value="DNA-BINDING TRANSCRIPTIONAL ACTIVATOR ADER"/>
    <property type="match status" value="1"/>
</dbReference>
<proteinExistence type="inferred from homology"/>
<organism evidence="3 4">
    <name type="scientific">Clostridium tyrobutyricum DIVETGP</name>
    <dbReference type="NCBI Taxonomy" id="1408889"/>
    <lineage>
        <taxon>Bacteria</taxon>
        <taxon>Bacillati</taxon>
        <taxon>Bacillota</taxon>
        <taxon>Clostridia</taxon>
        <taxon>Eubacteriales</taxon>
        <taxon>Clostridiaceae</taxon>
        <taxon>Clostridium</taxon>
    </lineage>
</organism>
<dbReference type="InterPro" id="IPR025736">
    <property type="entry name" value="PucR_C-HTH_dom"/>
</dbReference>
<evidence type="ECO:0000313" key="4">
    <source>
        <dbReference type="Proteomes" id="UP000019482"/>
    </source>
</evidence>
<reference evidence="3 4" key="1">
    <citation type="journal article" date="2015" name="Genome Announc.">
        <title>Draft Genome Sequence of Clostridium tyrobutyricum Strain DIVETGP, Isolated from Cow's Milk for Grana Padano Production.</title>
        <authorList>
            <person name="Soggiu A."/>
            <person name="Piras C."/>
            <person name="Gaiarsa S."/>
            <person name="Sassera D."/>
            <person name="Roncada P."/>
            <person name="Bendixen E."/>
            <person name="Brasca M."/>
            <person name="Bonizzi L."/>
        </authorList>
    </citation>
    <scope>NUCLEOTIDE SEQUENCE [LARGE SCALE GENOMIC DNA]</scope>
    <source>
        <strain evidence="3 4">DIVETGP</strain>
    </source>
</reference>
<dbReference type="InterPro" id="IPR012914">
    <property type="entry name" value="PucR_dom"/>
</dbReference>
<sequence>MIINCGNIKTLNYANKLKLVAGKNGLDRVIKWVHFMENPEYIDWLKGGELILITGVLMDMDQDMNTLLKLITDLNFKNASGLVINIGPYIDKTPLEAIKLADSLDFPIFELPFELRLIDISQSICKAIFLNRIEQESMNSFMKNILSGDLECNEETVNRAMFYGYNSSKRYCSFVVSVNNFTKFAMNNGIWDEEIVFRTVQQINQVIVNIMNRYNENTIRISENNIIIIMIPVEQEIEKKMNNIAEEIIKNIHSRIKGLKISIGIGTYCSELGKFKESIDNAKKALKILKVTKDKSYICNYNDIGVYRLLFEIDNMQEMKKFYYEVLGKLVEYDKKNTTKLVRTLNEYIKQNCNLIKTANVLFIHKNTLKYRIKRIEEILDCDLKDMENLLNFSIAFKIKNL</sequence>
<dbReference type="Gene3D" id="1.10.10.2840">
    <property type="entry name" value="PucR C-terminal helix-turn-helix domain"/>
    <property type="match status" value="1"/>
</dbReference>
<protein>
    <submittedName>
        <fullName evidence="3">Regulator of polyketide synthase expression</fullName>
    </submittedName>
</protein>